<dbReference type="PROSITE" id="PS00107">
    <property type="entry name" value="PROTEIN_KINASE_ATP"/>
    <property type="match status" value="1"/>
</dbReference>
<feature type="region of interest" description="Disordered" evidence="6">
    <location>
        <begin position="301"/>
        <end position="341"/>
    </location>
</feature>
<dbReference type="Proteomes" id="UP001500503">
    <property type="component" value="Unassembled WGS sequence"/>
</dbReference>
<dbReference type="PANTHER" id="PTHR43289">
    <property type="entry name" value="MITOGEN-ACTIVATED PROTEIN KINASE KINASE KINASE 20-RELATED"/>
    <property type="match status" value="1"/>
</dbReference>
<organism evidence="9 10">
    <name type="scientific">Actinoallomurus oryzae</name>
    <dbReference type="NCBI Taxonomy" id="502180"/>
    <lineage>
        <taxon>Bacteria</taxon>
        <taxon>Bacillati</taxon>
        <taxon>Actinomycetota</taxon>
        <taxon>Actinomycetes</taxon>
        <taxon>Streptosporangiales</taxon>
        <taxon>Thermomonosporaceae</taxon>
        <taxon>Actinoallomurus</taxon>
    </lineage>
</organism>
<feature type="transmembrane region" description="Helical" evidence="7">
    <location>
        <begin position="349"/>
        <end position="370"/>
    </location>
</feature>
<dbReference type="RefSeq" id="WP_345463450.1">
    <property type="nucleotide sequence ID" value="NZ_BAABHF010000019.1"/>
</dbReference>
<feature type="domain" description="Protein kinase" evidence="8">
    <location>
        <begin position="22"/>
        <end position="275"/>
    </location>
</feature>
<protein>
    <recommendedName>
        <fullName evidence="8">Protein kinase domain-containing protein</fullName>
    </recommendedName>
</protein>
<evidence type="ECO:0000313" key="10">
    <source>
        <dbReference type="Proteomes" id="UP001500503"/>
    </source>
</evidence>
<dbReference type="Gene3D" id="3.30.200.20">
    <property type="entry name" value="Phosphorylase Kinase, domain 1"/>
    <property type="match status" value="1"/>
</dbReference>
<dbReference type="CDD" id="cd14014">
    <property type="entry name" value="STKc_PknB_like"/>
    <property type="match status" value="1"/>
</dbReference>
<evidence type="ECO:0000256" key="4">
    <source>
        <dbReference type="ARBA" id="ARBA00022840"/>
    </source>
</evidence>
<dbReference type="PROSITE" id="PS00108">
    <property type="entry name" value="PROTEIN_KINASE_ST"/>
    <property type="match status" value="1"/>
</dbReference>
<evidence type="ECO:0000313" key="9">
    <source>
        <dbReference type="EMBL" id="GAA4493174.1"/>
    </source>
</evidence>
<dbReference type="InterPro" id="IPR008271">
    <property type="entry name" value="Ser/Thr_kinase_AS"/>
</dbReference>
<evidence type="ECO:0000256" key="1">
    <source>
        <dbReference type="ARBA" id="ARBA00022679"/>
    </source>
</evidence>
<proteinExistence type="predicted"/>
<feature type="binding site" evidence="5">
    <location>
        <position position="50"/>
    </location>
    <ligand>
        <name>ATP</name>
        <dbReference type="ChEBI" id="CHEBI:30616"/>
    </ligand>
</feature>
<dbReference type="Gene3D" id="1.10.510.10">
    <property type="entry name" value="Transferase(Phosphotransferase) domain 1"/>
    <property type="match status" value="1"/>
</dbReference>
<reference evidence="10" key="1">
    <citation type="journal article" date="2019" name="Int. J. Syst. Evol. Microbiol.">
        <title>The Global Catalogue of Microorganisms (GCM) 10K type strain sequencing project: providing services to taxonomists for standard genome sequencing and annotation.</title>
        <authorList>
            <consortium name="The Broad Institute Genomics Platform"/>
            <consortium name="The Broad Institute Genome Sequencing Center for Infectious Disease"/>
            <person name="Wu L."/>
            <person name="Ma J."/>
        </authorList>
    </citation>
    <scope>NUCLEOTIDE SEQUENCE [LARGE SCALE GENOMIC DNA]</scope>
    <source>
        <strain evidence="10">JCM 17933</strain>
    </source>
</reference>
<name>A0ABP8PWL4_9ACTN</name>
<dbReference type="InterPro" id="IPR011009">
    <property type="entry name" value="Kinase-like_dom_sf"/>
</dbReference>
<keyword evidence="4 5" id="KW-0067">ATP-binding</keyword>
<accession>A0ABP8PWL4</accession>
<dbReference type="SUPFAM" id="SSF56112">
    <property type="entry name" value="Protein kinase-like (PK-like)"/>
    <property type="match status" value="1"/>
</dbReference>
<keyword evidence="3" id="KW-0418">Kinase</keyword>
<keyword evidence="7" id="KW-0812">Transmembrane</keyword>
<evidence type="ECO:0000256" key="5">
    <source>
        <dbReference type="PROSITE-ProRule" id="PRU10141"/>
    </source>
</evidence>
<keyword evidence="10" id="KW-1185">Reference proteome</keyword>
<dbReference type="InterPro" id="IPR017441">
    <property type="entry name" value="Protein_kinase_ATP_BS"/>
</dbReference>
<dbReference type="Pfam" id="PF00069">
    <property type="entry name" value="Pkinase"/>
    <property type="match status" value="1"/>
</dbReference>
<evidence type="ECO:0000256" key="3">
    <source>
        <dbReference type="ARBA" id="ARBA00022777"/>
    </source>
</evidence>
<gene>
    <name evidence="9" type="ORF">GCM10023191_030200</name>
</gene>
<evidence type="ECO:0000256" key="6">
    <source>
        <dbReference type="SAM" id="MobiDB-lite"/>
    </source>
</evidence>
<dbReference type="EMBL" id="BAABHF010000019">
    <property type="protein sequence ID" value="GAA4493174.1"/>
    <property type="molecule type" value="Genomic_DNA"/>
</dbReference>
<evidence type="ECO:0000259" key="8">
    <source>
        <dbReference type="PROSITE" id="PS50011"/>
    </source>
</evidence>
<evidence type="ECO:0000256" key="7">
    <source>
        <dbReference type="SAM" id="Phobius"/>
    </source>
</evidence>
<dbReference type="PROSITE" id="PS50011">
    <property type="entry name" value="PROTEIN_KINASE_DOM"/>
    <property type="match status" value="1"/>
</dbReference>
<dbReference type="InterPro" id="IPR000719">
    <property type="entry name" value="Prot_kinase_dom"/>
</dbReference>
<evidence type="ECO:0000256" key="2">
    <source>
        <dbReference type="ARBA" id="ARBA00022741"/>
    </source>
</evidence>
<keyword evidence="1" id="KW-0808">Transferase</keyword>
<sequence>MRSGQVRLEPLSSQDPVRVGGYVLLGRLGTGAMGRVYLGRSASGRLVAVKTIRSEYAADADFRTRFAHEVTAAGRVSGVYTAGVVASDPDAEIPWLATAYIAAPSLEQLVRTCGPLPTGALRWLAAGCAEALASIHQAGLVHRDLKPSNVLVAADGPRVIDFGVARATERVTVTATHQAVGTPAYMAPEQARDSRRTVAASDVFSLGSTLLYAATGHPPYAGDSVTDVLVRLATEPPDLTGLPGEAAALMLDCLERDPAARPTAAALLARLAEELEEHGGEYALRPAPLPAAALELIEEYRQGTRSPEPEDGPVERTLDSPTSAGLSRPAPAKSRTGKARFHGGRPARVIAVAAAILGVAGAVLMLGVVLGRESGDRRPAGPPPGGGPPPGAVRPPRASGRPAITLNQTYGDGNTGFVVSGIGFTPGREVTIRLDTRPASPYPPVVDFGGAFNYTLNQSHEFFPGKIPPGPHHVTVTVAGMSRQLAAAFTVNRL</sequence>
<keyword evidence="7" id="KW-1133">Transmembrane helix</keyword>
<comment type="caution">
    <text evidence="9">The sequence shown here is derived from an EMBL/GenBank/DDBJ whole genome shotgun (WGS) entry which is preliminary data.</text>
</comment>
<feature type="compositionally biased region" description="Pro residues" evidence="6">
    <location>
        <begin position="380"/>
        <end position="393"/>
    </location>
</feature>
<feature type="region of interest" description="Disordered" evidence="6">
    <location>
        <begin position="375"/>
        <end position="401"/>
    </location>
</feature>
<keyword evidence="7" id="KW-0472">Membrane</keyword>
<keyword evidence="2 5" id="KW-0547">Nucleotide-binding</keyword>
<dbReference type="SMART" id="SM00220">
    <property type="entry name" value="S_TKc"/>
    <property type="match status" value="1"/>
</dbReference>
<dbReference type="PANTHER" id="PTHR43289:SF34">
    <property type="entry name" value="SERINE_THREONINE-PROTEIN KINASE YBDM-RELATED"/>
    <property type="match status" value="1"/>
</dbReference>